<dbReference type="KEGG" id="aor:AO090010000651"/>
<organism evidence="1 2">
    <name type="scientific">Aspergillus oryzae (strain ATCC 42149 / RIB 40)</name>
    <name type="common">Yellow koji mold</name>
    <dbReference type="NCBI Taxonomy" id="510516"/>
    <lineage>
        <taxon>Eukaryota</taxon>
        <taxon>Fungi</taxon>
        <taxon>Dikarya</taxon>
        <taxon>Ascomycota</taxon>
        <taxon>Pezizomycotina</taxon>
        <taxon>Eurotiomycetes</taxon>
        <taxon>Eurotiomycetidae</taxon>
        <taxon>Eurotiales</taxon>
        <taxon>Aspergillaceae</taxon>
        <taxon>Aspergillus</taxon>
        <taxon>Aspergillus subgen. Circumdati</taxon>
    </lineage>
</organism>
<evidence type="ECO:0000313" key="2">
    <source>
        <dbReference type="Proteomes" id="UP000006564"/>
    </source>
</evidence>
<protein>
    <submittedName>
        <fullName evidence="1">DNA, SC010</fullName>
    </submittedName>
</protein>
<dbReference type="EMBL" id="AP007175">
    <property type="protein sequence ID" value="BAE66480.1"/>
    <property type="molecule type" value="Genomic_DNA"/>
</dbReference>
<dbReference type="GeneID" id="35119636"/>
<name>Q2TW93_ASPOR</name>
<dbReference type="STRING" id="510516.Q2TW93"/>
<evidence type="ECO:0000313" key="1">
    <source>
        <dbReference type="EMBL" id="BAE66480.1"/>
    </source>
</evidence>
<proteinExistence type="predicted"/>
<accession>Q2TW93</accession>
<dbReference type="EMBL" id="BA000056">
    <property type="protein sequence ID" value="BAE66480.1"/>
    <property type="molecule type" value="Genomic_DNA"/>
</dbReference>
<dbReference type="InterPro" id="IPR053178">
    <property type="entry name" value="Osmoadaptation_assoc"/>
</dbReference>
<reference evidence="1 2" key="1">
    <citation type="journal article" date="2005" name="Nature">
        <title>Genome sequencing and analysis of Aspergillus oryzae.</title>
        <authorList>
            <person name="Machida M."/>
            <person name="Asai K."/>
            <person name="Sano M."/>
            <person name="Tanaka T."/>
            <person name="Kumagai T."/>
            <person name="Terai G."/>
            <person name="Kusumoto K."/>
            <person name="Arima T."/>
            <person name="Akita O."/>
            <person name="Kashiwagi Y."/>
            <person name="Abe K."/>
            <person name="Gomi K."/>
            <person name="Horiuchi H."/>
            <person name="Kitamoto K."/>
            <person name="Kobayashi T."/>
            <person name="Takeuchi M."/>
            <person name="Denning D.W."/>
            <person name="Galagan J.E."/>
            <person name="Nierman W.C."/>
            <person name="Yu J."/>
            <person name="Archer D.B."/>
            <person name="Bennett J.W."/>
            <person name="Bhatnagar D."/>
            <person name="Cleveland T.E."/>
            <person name="Fedorova N.D."/>
            <person name="Gotoh O."/>
            <person name="Horikawa H."/>
            <person name="Hosoyama A."/>
            <person name="Ichinomiya M."/>
            <person name="Igarashi R."/>
            <person name="Iwashita K."/>
            <person name="Juvvadi P.R."/>
            <person name="Kato M."/>
            <person name="Kato Y."/>
            <person name="Kin T."/>
            <person name="Kokubun A."/>
            <person name="Maeda H."/>
            <person name="Maeyama N."/>
            <person name="Maruyama J."/>
            <person name="Nagasaki H."/>
            <person name="Nakajima T."/>
            <person name="Oda K."/>
            <person name="Okada K."/>
            <person name="Paulsen I."/>
            <person name="Sakamoto K."/>
            <person name="Sawano T."/>
            <person name="Takahashi M."/>
            <person name="Takase K."/>
            <person name="Terabayashi Y."/>
            <person name="Wortman J."/>
            <person name="Yamada O."/>
            <person name="Yamagata Y."/>
            <person name="Anazawa H."/>
            <person name="Hata Y."/>
            <person name="Koide Y."/>
            <person name="Komori T."/>
            <person name="Koyama Y."/>
            <person name="Minetoki T."/>
            <person name="Suharnan S."/>
            <person name="Tanaka A."/>
            <person name="Isono K."/>
            <person name="Kuhara S."/>
            <person name="Ogasawara N."/>
            <person name="Kikuchi H."/>
        </authorList>
    </citation>
    <scope>NUCLEOTIDE SEQUENCE [LARGE SCALE GENOMIC DNA]</scope>
    <source>
        <strain evidence="2">ATCC 42149 / RIB 40</strain>
    </source>
</reference>
<keyword evidence="2" id="KW-1185">Reference proteome</keyword>
<dbReference type="Proteomes" id="UP000006564">
    <property type="component" value="Chromosome 8"/>
</dbReference>
<dbReference type="PANTHER" id="PTHR38111">
    <property type="entry name" value="ZN(2)-C6 FUNGAL-TYPE DOMAIN-CONTAINING PROTEIN-RELATED"/>
    <property type="match status" value="1"/>
</dbReference>
<dbReference type="RefSeq" id="XP_023094270.1">
    <property type="nucleotide sequence ID" value="XM_023233555.1"/>
</dbReference>
<sequence>MYTTYRAFLVAEAFTCQEPCFLESEEWRTMNREALLAEERDGKGSRLGEITENAFEEVLLCPGYLVRTRDMIAGNASESSRESLTAEIRCSRDLLRGLQRRLAALLELQMNTQLVQKRSPLDGSIPKQFVHTIAHRSLRARHLDQVAGSVHGYVDQDPTSYFLTE</sequence>
<dbReference type="PANTHER" id="PTHR38111:SF6">
    <property type="entry name" value="FINGER DOMAIN PROTEIN, PUTATIVE (AFU_ORTHOLOGUE AFUA_8G01940)-RELATED"/>
    <property type="match status" value="1"/>
</dbReference>
<dbReference type="HOGENOM" id="CLU_1610392_0_0_1"/>
<gene>
    <name evidence="1" type="ORF">AO090010000651</name>
</gene>
<dbReference type="AlphaFoldDB" id="Q2TW93"/>